<sequence>MVAREAIIRPKTKGAWQRKAVNNLIPTMDILSQRYPRLFDDALNCWSCNQHLETNESLWLCPINLEVLRPHIVGYTQDLLSYIRRTCDHGDFLLTQEINNNAIFRFFLSPSGVMPPPDATSPFYLTCRQVITHDFILRTHTINQKNNLETSQ</sequence>
<reference evidence="1" key="1">
    <citation type="submission" date="2019-10" db="EMBL/GenBank/DDBJ databases">
        <title>Conservation and host-specific expression of non-tandemly repeated heterogenous ribosome RNA gene in arbuscular mycorrhizal fungi.</title>
        <authorList>
            <person name="Maeda T."/>
            <person name="Kobayashi Y."/>
            <person name="Nakagawa T."/>
            <person name="Ezawa T."/>
            <person name="Yamaguchi K."/>
            <person name="Bino T."/>
            <person name="Nishimoto Y."/>
            <person name="Shigenobu S."/>
            <person name="Kawaguchi M."/>
        </authorList>
    </citation>
    <scope>NUCLEOTIDE SEQUENCE</scope>
    <source>
        <strain evidence="1">HR1</strain>
    </source>
</reference>
<accession>A0A8H3KS10</accession>
<proteinExistence type="predicted"/>
<name>A0A8H3KS10_9GLOM</name>
<organism evidence="1 2">
    <name type="scientific">Rhizophagus clarus</name>
    <dbReference type="NCBI Taxonomy" id="94130"/>
    <lineage>
        <taxon>Eukaryota</taxon>
        <taxon>Fungi</taxon>
        <taxon>Fungi incertae sedis</taxon>
        <taxon>Mucoromycota</taxon>
        <taxon>Glomeromycotina</taxon>
        <taxon>Glomeromycetes</taxon>
        <taxon>Glomerales</taxon>
        <taxon>Glomeraceae</taxon>
        <taxon>Rhizophagus</taxon>
    </lineage>
</organism>
<dbReference type="AlphaFoldDB" id="A0A8H3KS10"/>
<evidence type="ECO:0000313" key="1">
    <source>
        <dbReference type="EMBL" id="GES73048.1"/>
    </source>
</evidence>
<dbReference type="Proteomes" id="UP000615446">
    <property type="component" value="Unassembled WGS sequence"/>
</dbReference>
<protein>
    <submittedName>
        <fullName evidence="1">Uncharacterized protein</fullName>
    </submittedName>
</protein>
<evidence type="ECO:0000313" key="2">
    <source>
        <dbReference type="Proteomes" id="UP000615446"/>
    </source>
</evidence>
<gene>
    <name evidence="1" type="ORF">RCL2_000059100</name>
</gene>
<dbReference type="EMBL" id="BLAL01000005">
    <property type="protein sequence ID" value="GES73048.1"/>
    <property type="molecule type" value="Genomic_DNA"/>
</dbReference>
<comment type="caution">
    <text evidence="1">The sequence shown here is derived from an EMBL/GenBank/DDBJ whole genome shotgun (WGS) entry which is preliminary data.</text>
</comment>